<protein>
    <recommendedName>
        <fullName evidence="4">MacB-like periplasmic core domain-containing protein</fullName>
    </recommendedName>
</protein>
<name>A0A0F4KUP8_9LACO</name>
<proteinExistence type="predicted"/>
<evidence type="ECO:0000313" key="3">
    <source>
        <dbReference type="Proteomes" id="UP000033695"/>
    </source>
</evidence>
<sequence>MKKNLIINLTIILVLLLAGFLVSHNDSRNYQRLMDRGDIHDGALIFPSKSKQSIPTALQKMQQKQLRNFQIYFIQKKNPDLSYVYMSQHLTKVPMTNGRYFTENDFQSTIPFIILGQDLYKNAYKPQAQAYYQLHGDYYSVIGAAGMANTKKLNRHIFISASPNQHNQTQIRHYQIVVDGNILHHPQHLKQMQHILGAHYSYRSANQINNVRQTWWTRWGLTFFGLIALALIILVLCWFVQLPMLNLLKTTPLKGDLLADFQLGSWFKFFLTEAVTFVIAALLVFLKIPLISKKIMILYFVVLFAVVNLVAVCRILINNKKGLMN</sequence>
<accession>A0A0F4KUP8</accession>
<keyword evidence="3" id="KW-1185">Reference proteome</keyword>
<feature type="transmembrane region" description="Helical" evidence="1">
    <location>
        <begin position="6"/>
        <end position="24"/>
    </location>
</feature>
<dbReference type="PATRIC" id="fig|1218508.4.peg.759"/>
<comment type="caution">
    <text evidence="2">The sequence shown here is derived from an EMBL/GenBank/DDBJ whole genome shotgun (WGS) entry which is preliminary data.</text>
</comment>
<keyword evidence="1" id="KW-0812">Transmembrane</keyword>
<feature type="transmembrane region" description="Helical" evidence="1">
    <location>
        <begin position="265"/>
        <end position="285"/>
    </location>
</feature>
<evidence type="ECO:0000256" key="1">
    <source>
        <dbReference type="SAM" id="Phobius"/>
    </source>
</evidence>
<dbReference type="Proteomes" id="UP000033695">
    <property type="component" value="Unassembled WGS sequence"/>
</dbReference>
<reference evidence="2 3" key="1">
    <citation type="submission" date="2014-12" db="EMBL/GenBank/DDBJ databases">
        <title>Comparative genomics of the lactic acid bacteria isolated from the honey bee gut.</title>
        <authorList>
            <person name="Ellegaard K.M."/>
            <person name="Tamarit D."/>
            <person name="Javelind E."/>
            <person name="Olofsson T."/>
            <person name="Andersson S.G."/>
            <person name="Vasquez A."/>
        </authorList>
    </citation>
    <scope>NUCLEOTIDE SEQUENCE [LARGE SCALE GENOMIC DNA]</scope>
    <source>
        <strain evidence="2 3">Hon2</strain>
    </source>
</reference>
<dbReference type="STRING" id="1218508.JG29_07410"/>
<feature type="transmembrane region" description="Helical" evidence="1">
    <location>
        <begin position="297"/>
        <end position="317"/>
    </location>
</feature>
<gene>
    <name evidence="2" type="ORF">JG29_07410</name>
</gene>
<evidence type="ECO:0008006" key="4">
    <source>
        <dbReference type="Google" id="ProtNLM"/>
    </source>
</evidence>
<dbReference type="EMBL" id="JXBZ01000007">
    <property type="protein sequence ID" value="KJY48921.1"/>
    <property type="molecule type" value="Genomic_DNA"/>
</dbReference>
<dbReference type="RefSeq" id="WP_045922588.1">
    <property type="nucleotide sequence ID" value="NZ_JBHTHW010000003.1"/>
</dbReference>
<keyword evidence="1" id="KW-1133">Transmembrane helix</keyword>
<keyword evidence="1" id="KW-0472">Membrane</keyword>
<feature type="transmembrane region" description="Helical" evidence="1">
    <location>
        <begin position="221"/>
        <end position="245"/>
    </location>
</feature>
<dbReference type="AlphaFoldDB" id="A0A0F4KUP8"/>
<evidence type="ECO:0000313" key="2">
    <source>
        <dbReference type="EMBL" id="KJY48921.1"/>
    </source>
</evidence>
<dbReference type="HOGENOM" id="CLU_854679_0_0_9"/>
<dbReference type="OrthoDB" id="2329651at2"/>
<organism evidence="2 3">
    <name type="scientific">Bombilactobacillus mellis</name>
    <dbReference type="NCBI Taxonomy" id="1218508"/>
    <lineage>
        <taxon>Bacteria</taxon>
        <taxon>Bacillati</taxon>
        <taxon>Bacillota</taxon>
        <taxon>Bacilli</taxon>
        <taxon>Lactobacillales</taxon>
        <taxon>Lactobacillaceae</taxon>
        <taxon>Bombilactobacillus</taxon>
    </lineage>
</organism>